<dbReference type="Pfam" id="PF04185">
    <property type="entry name" value="Phosphoesterase"/>
    <property type="match status" value="1"/>
</dbReference>
<evidence type="ECO:0000256" key="2">
    <source>
        <dbReference type="SAM" id="SignalP"/>
    </source>
</evidence>
<name>A0A9W9MFN9_9EURO</name>
<organism evidence="3 4">
    <name type="scientific">Penicillium cinerascens</name>
    <dbReference type="NCBI Taxonomy" id="70096"/>
    <lineage>
        <taxon>Eukaryota</taxon>
        <taxon>Fungi</taxon>
        <taxon>Dikarya</taxon>
        <taxon>Ascomycota</taxon>
        <taxon>Pezizomycotina</taxon>
        <taxon>Eurotiomycetes</taxon>
        <taxon>Eurotiomycetidae</taxon>
        <taxon>Eurotiales</taxon>
        <taxon>Aspergillaceae</taxon>
        <taxon>Penicillium</taxon>
    </lineage>
</organism>
<keyword evidence="4" id="KW-1185">Reference proteome</keyword>
<proteinExistence type="predicted"/>
<keyword evidence="2" id="KW-0732">Signal</keyword>
<dbReference type="Proteomes" id="UP001150904">
    <property type="component" value="Unassembled WGS sequence"/>
</dbReference>
<dbReference type="EMBL" id="JAPQKR010000014">
    <property type="protein sequence ID" value="KAJ5198787.1"/>
    <property type="molecule type" value="Genomic_DNA"/>
</dbReference>
<reference evidence="3" key="2">
    <citation type="journal article" date="2023" name="IMA Fungus">
        <title>Comparative genomic study of the Penicillium genus elucidates a diverse pangenome and 15 lateral gene transfer events.</title>
        <authorList>
            <person name="Petersen C."/>
            <person name="Sorensen T."/>
            <person name="Nielsen M.R."/>
            <person name="Sondergaard T.E."/>
            <person name="Sorensen J.L."/>
            <person name="Fitzpatrick D.A."/>
            <person name="Frisvad J.C."/>
            <person name="Nielsen K.L."/>
        </authorList>
    </citation>
    <scope>NUCLEOTIDE SEQUENCE</scope>
    <source>
        <strain evidence="3">IBT 15544</strain>
    </source>
</reference>
<gene>
    <name evidence="3" type="ORF">N7498_007904</name>
</gene>
<feature type="signal peptide" evidence="2">
    <location>
        <begin position="1"/>
        <end position="19"/>
    </location>
</feature>
<dbReference type="GO" id="GO:0016788">
    <property type="term" value="F:hydrolase activity, acting on ester bonds"/>
    <property type="evidence" value="ECO:0007669"/>
    <property type="project" value="InterPro"/>
</dbReference>
<protein>
    <recommendedName>
        <fullName evidence="5">Acid phosphatase</fullName>
    </recommendedName>
</protein>
<dbReference type="GeneID" id="83182267"/>
<dbReference type="OrthoDB" id="5135119at2759"/>
<accession>A0A9W9MFN9</accession>
<feature type="chain" id="PRO_5040804361" description="Acid phosphatase" evidence="2">
    <location>
        <begin position="20"/>
        <end position="467"/>
    </location>
</feature>
<dbReference type="InterPro" id="IPR007312">
    <property type="entry name" value="Phosphoesterase"/>
</dbReference>
<evidence type="ECO:0000313" key="4">
    <source>
        <dbReference type="Proteomes" id="UP001150904"/>
    </source>
</evidence>
<dbReference type="PANTHER" id="PTHR31956">
    <property type="entry name" value="NON-SPECIFIC PHOSPHOLIPASE C4-RELATED"/>
    <property type="match status" value="1"/>
</dbReference>
<dbReference type="RefSeq" id="XP_058307215.1">
    <property type="nucleotide sequence ID" value="XM_058454966.1"/>
</dbReference>
<keyword evidence="1" id="KW-0378">Hydrolase</keyword>
<evidence type="ECO:0008006" key="5">
    <source>
        <dbReference type="Google" id="ProtNLM"/>
    </source>
</evidence>
<reference evidence="3" key="1">
    <citation type="submission" date="2022-12" db="EMBL/GenBank/DDBJ databases">
        <authorList>
            <person name="Petersen C."/>
        </authorList>
    </citation>
    <scope>NUCLEOTIDE SEQUENCE</scope>
    <source>
        <strain evidence="3">IBT 15544</strain>
    </source>
</reference>
<sequence>MRAVINTVTVVALVSAATAQYTLLDRDVPYIGGNVFQSNDTAVANYPFSYTPPFLPEQYGGYYFWSVNNNTVSGSNFTGYGPTEGYHLPSGATGKFPFFQVSEGNPKAINSSKLFATCNSSSGSSCTTTQCEGKFKKILHIVFENEAYEWTMGQAYWQLLATRGKLLTRAYAITHPSLPNYAALVAGDFFGMADEDFYNVNATSIYDLLEAKGISYGTYAEWYNPIATRRGANDCNNYIYNGPIDNTNPTWWAQVYRRLDVPALLFSTYTANYERCSKIYGANNTFADHVKSHTLPEYSFYVPDMLHNAHDPTSDSNYFNQPNTGAEWLNAFLDLYLPELEAQGTLVVATFDEATWWNDNDDTPNNDNHITTILFGAGVTPNTTDDSYITLYGMLRGSIQNFGLGSLGRNDTNTTNGNLFDLIDYYSCANTNTNQTTQYSTGYLSVDLARILPHAAIGTILASWLFF</sequence>
<dbReference type="GO" id="GO:0009395">
    <property type="term" value="P:phospholipid catabolic process"/>
    <property type="evidence" value="ECO:0007669"/>
    <property type="project" value="TreeGrafter"/>
</dbReference>
<evidence type="ECO:0000256" key="1">
    <source>
        <dbReference type="ARBA" id="ARBA00022801"/>
    </source>
</evidence>
<comment type="caution">
    <text evidence="3">The sequence shown here is derived from an EMBL/GenBank/DDBJ whole genome shotgun (WGS) entry which is preliminary data.</text>
</comment>
<dbReference type="AlphaFoldDB" id="A0A9W9MFN9"/>
<evidence type="ECO:0000313" key="3">
    <source>
        <dbReference type="EMBL" id="KAJ5198787.1"/>
    </source>
</evidence>
<dbReference type="PANTHER" id="PTHR31956:SF8">
    <property type="entry name" value="ACID PHOSPHATASE PHOA (AFU_ORTHOLOGUE AFUA_1G03570)"/>
    <property type="match status" value="1"/>
</dbReference>